<evidence type="ECO:0000259" key="2">
    <source>
        <dbReference type="Pfam" id="PF13439"/>
    </source>
</evidence>
<keyword evidence="3" id="KW-0328">Glycosyltransferase</keyword>
<dbReference type="GO" id="GO:1901135">
    <property type="term" value="P:carbohydrate derivative metabolic process"/>
    <property type="evidence" value="ECO:0007669"/>
    <property type="project" value="UniProtKB-ARBA"/>
</dbReference>
<feature type="domain" description="Glycosyltransferase subfamily 4-like N-terminal" evidence="2">
    <location>
        <begin position="16"/>
        <end position="160"/>
    </location>
</feature>
<dbReference type="InterPro" id="IPR001296">
    <property type="entry name" value="Glyco_trans_1"/>
</dbReference>
<proteinExistence type="predicted"/>
<dbReference type="EMBL" id="CP134206">
    <property type="protein sequence ID" value="WND06306.1"/>
    <property type="molecule type" value="Genomic_DNA"/>
</dbReference>
<evidence type="ECO:0000313" key="3">
    <source>
        <dbReference type="EMBL" id="WND06306.1"/>
    </source>
</evidence>
<protein>
    <submittedName>
        <fullName evidence="3">Glycosyltransferase family 4 protein</fullName>
        <ecNumber evidence="3">2.4.-.-</ecNumber>
    </submittedName>
</protein>
<evidence type="ECO:0000259" key="1">
    <source>
        <dbReference type="Pfam" id="PF00534"/>
    </source>
</evidence>
<evidence type="ECO:0000313" key="4">
    <source>
        <dbReference type="Proteomes" id="UP001256400"/>
    </source>
</evidence>
<dbReference type="CDD" id="cd03820">
    <property type="entry name" value="GT4_AmsD-like"/>
    <property type="match status" value="1"/>
</dbReference>
<dbReference type="InterPro" id="IPR028098">
    <property type="entry name" value="Glyco_trans_4-like_N"/>
</dbReference>
<dbReference type="PANTHER" id="PTHR12526:SF630">
    <property type="entry name" value="GLYCOSYLTRANSFERASE"/>
    <property type="match status" value="1"/>
</dbReference>
<sequence>MKEIVFIINSLKSRSGTERVACVLANLFKSHLDVNVTLLNRDTDFNGVAYPINPEIMVKKIEGNYLNFYSQLNQYLSAIQPDYVIVHNMGRLSLLTSLLNISKDTKLISLEHVAYHSRPKFVQIAYKFLAKRFSQIIALTKHDSESYKKFHHNVVVIPNPSPFKQLSIEEQVYDNNSKRIIAIGRLTYQKNFEHLLAAWKIVQNSHRDWTLEIYGSGEDKDKLQQIINHDELNSAKLMGEIVNIQSIYKNASFYVMSSRYEGLPMVLIESQTFGLPIVSYDCPHGPKDVINSYENGILVDNQNINELAAALIFMIENPAKRMLMSNNAFNNAKRFSENSVVYLWKEKVLN</sequence>
<dbReference type="Proteomes" id="UP001256400">
    <property type="component" value="Chromosome"/>
</dbReference>
<dbReference type="RefSeq" id="WP_151795246.1">
    <property type="nucleotide sequence ID" value="NZ_BKPH01000008.1"/>
</dbReference>
<feature type="domain" description="Glycosyl transferase family 1" evidence="1">
    <location>
        <begin position="169"/>
        <end position="329"/>
    </location>
</feature>
<dbReference type="SUPFAM" id="SSF53756">
    <property type="entry name" value="UDP-Glycosyltransferase/glycogen phosphorylase"/>
    <property type="match status" value="1"/>
</dbReference>
<reference evidence="3" key="1">
    <citation type="submission" date="2023-09" db="EMBL/GenBank/DDBJ databases">
        <title>Acinetobacter soli.</title>
        <authorList>
            <person name="Kim B."/>
            <person name="Kim D."/>
            <person name="Park D."/>
        </authorList>
    </citation>
    <scope>NUCLEOTIDE SEQUENCE</scope>
    <source>
        <strain evidence="3">2023.05</strain>
    </source>
</reference>
<accession>A0AB38YYV1</accession>
<dbReference type="Pfam" id="PF13439">
    <property type="entry name" value="Glyco_transf_4"/>
    <property type="match status" value="1"/>
</dbReference>
<dbReference type="EC" id="2.4.-.-" evidence="3"/>
<dbReference type="GO" id="GO:0016757">
    <property type="term" value="F:glycosyltransferase activity"/>
    <property type="evidence" value="ECO:0007669"/>
    <property type="project" value="UniProtKB-KW"/>
</dbReference>
<dbReference type="PANTHER" id="PTHR12526">
    <property type="entry name" value="GLYCOSYLTRANSFERASE"/>
    <property type="match status" value="1"/>
</dbReference>
<keyword evidence="3" id="KW-0808">Transferase</keyword>
<organism evidence="3 4">
    <name type="scientific">Acinetobacter soli</name>
    <dbReference type="NCBI Taxonomy" id="487316"/>
    <lineage>
        <taxon>Bacteria</taxon>
        <taxon>Pseudomonadati</taxon>
        <taxon>Pseudomonadota</taxon>
        <taxon>Gammaproteobacteria</taxon>
        <taxon>Moraxellales</taxon>
        <taxon>Moraxellaceae</taxon>
        <taxon>Acinetobacter</taxon>
    </lineage>
</organism>
<name>A0AB38YYV1_9GAMM</name>
<dbReference type="AlphaFoldDB" id="A0AB38YYV1"/>
<gene>
    <name evidence="3" type="ORF">RHP80_03910</name>
</gene>
<dbReference type="Gene3D" id="3.40.50.2000">
    <property type="entry name" value="Glycogen Phosphorylase B"/>
    <property type="match status" value="2"/>
</dbReference>
<dbReference type="Pfam" id="PF00534">
    <property type="entry name" value="Glycos_transf_1"/>
    <property type="match status" value="1"/>
</dbReference>